<dbReference type="CDD" id="cd05825">
    <property type="entry name" value="LbH_wcaF_like"/>
    <property type="match status" value="1"/>
</dbReference>
<evidence type="ECO:0000256" key="2">
    <source>
        <dbReference type="ARBA" id="ARBA00022679"/>
    </source>
</evidence>
<comment type="caution">
    <text evidence="3">The sequence shown here is derived from an EMBL/GenBank/DDBJ whole genome shotgun (WGS) entry which is preliminary data.</text>
</comment>
<dbReference type="InterPro" id="IPR011004">
    <property type="entry name" value="Trimer_LpxA-like_sf"/>
</dbReference>
<comment type="similarity">
    <text evidence="1">Belongs to the transferase hexapeptide repeat family.</text>
</comment>
<proteinExistence type="inferred from homology"/>
<evidence type="ECO:0000313" key="3">
    <source>
        <dbReference type="EMBL" id="OUE08999.1"/>
    </source>
</evidence>
<keyword evidence="2 3" id="KW-0808">Transferase</keyword>
<dbReference type="SUPFAM" id="SSF51161">
    <property type="entry name" value="Trimeric LpxA-like enzymes"/>
    <property type="match status" value="1"/>
</dbReference>
<dbReference type="GO" id="GO:0005829">
    <property type="term" value="C:cytosol"/>
    <property type="evidence" value="ECO:0007669"/>
    <property type="project" value="TreeGrafter"/>
</dbReference>
<dbReference type="EMBL" id="MDHJ01000001">
    <property type="protein sequence ID" value="OUE08999.1"/>
    <property type="molecule type" value="Genomic_DNA"/>
</dbReference>
<protein>
    <submittedName>
        <fullName evidence="3">Putative acetyltransferase</fullName>
    </submittedName>
</protein>
<dbReference type="PANTHER" id="PTHR23416:SF23">
    <property type="entry name" value="ACETYLTRANSFERASE C18B11.09C-RELATED"/>
    <property type="match status" value="1"/>
</dbReference>
<dbReference type="PANTHER" id="PTHR23416">
    <property type="entry name" value="SIALIC ACID SYNTHASE-RELATED"/>
    <property type="match status" value="1"/>
</dbReference>
<dbReference type="InterPro" id="IPR051159">
    <property type="entry name" value="Hexapeptide_acetyltransf"/>
</dbReference>
<dbReference type="Gene3D" id="2.160.10.10">
    <property type="entry name" value="Hexapeptide repeat proteins"/>
    <property type="match status" value="1"/>
</dbReference>
<dbReference type="AlphaFoldDB" id="A0A251XUM7"/>
<dbReference type="Proteomes" id="UP000195106">
    <property type="component" value="Unassembled WGS sequence"/>
</dbReference>
<name>A0A251XUM7_9MICO</name>
<reference evidence="3 4" key="1">
    <citation type="submission" date="2016-08" db="EMBL/GenBank/DDBJ databases">
        <title>Genome sequence of Clavibacter michiganensis spp. strain CASJ009.</title>
        <authorList>
            <person name="Thapa S.P."/>
            <person name="Coaker G."/>
        </authorList>
    </citation>
    <scope>NUCLEOTIDE SEQUENCE [LARGE SCALE GENOMIC DNA]</scope>
    <source>
        <strain evidence="3">CASJ009</strain>
    </source>
</reference>
<accession>A0A251XUM7</accession>
<dbReference type="GO" id="GO:0008374">
    <property type="term" value="F:O-acyltransferase activity"/>
    <property type="evidence" value="ECO:0007669"/>
    <property type="project" value="TreeGrafter"/>
</dbReference>
<evidence type="ECO:0000256" key="1">
    <source>
        <dbReference type="ARBA" id="ARBA00007274"/>
    </source>
</evidence>
<sequence length="201" mass="21624">MTAATGAPGGFAPSARTDVPVIDLSQAPGEHQAWDRPKRTVYLWAAVELLLVTNPWQISSGLRIRALRAFGADIGEGVVFRPRTRVKFPWKLRIGDRSWIGEGVWFHNQDLITVGHDVVISQETMLTTGSHAHRRDMALITRPIVIEPGAWITSRCMVLGGAHVGRSALARPMTVVVGGIPAGAIVSGTDCAVVGSRFNAS</sequence>
<gene>
    <name evidence="3" type="ORF">CMsap09_08650</name>
</gene>
<organism evidence="3 4">
    <name type="scientific">Clavibacter michiganensis</name>
    <dbReference type="NCBI Taxonomy" id="28447"/>
    <lineage>
        <taxon>Bacteria</taxon>
        <taxon>Bacillati</taxon>
        <taxon>Actinomycetota</taxon>
        <taxon>Actinomycetes</taxon>
        <taxon>Micrococcales</taxon>
        <taxon>Microbacteriaceae</taxon>
        <taxon>Clavibacter</taxon>
    </lineage>
</organism>
<evidence type="ECO:0000313" key="4">
    <source>
        <dbReference type="Proteomes" id="UP000195106"/>
    </source>
</evidence>